<dbReference type="Proteomes" id="UP001153269">
    <property type="component" value="Unassembled WGS sequence"/>
</dbReference>
<keyword evidence="3" id="KW-1185">Reference proteome</keyword>
<protein>
    <submittedName>
        <fullName evidence="2">Uncharacterized protein</fullName>
    </submittedName>
</protein>
<accession>A0A9N7YGJ5</accession>
<evidence type="ECO:0000313" key="3">
    <source>
        <dbReference type="Proteomes" id="UP001153269"/>
    </source>
</evidence>
<reference evidence="2" key="1">
    <citation type="submission" date="2020-03" db="EMBL/GenBank/DDBJ databases">
        <authorList>
            <person name="Weist P."/>
        </authorList>
    </citation>
    <scope>NUCLEOTIDE SEQUENCE</scope>
</reference>
<name>A0A9N7YGJ5_PLEPL</name>
<organism evidence="2 3">
    <name type="scientific">Pleuronectes platessa</name>
    <name type="common">European plaice</name>
    <dbReference type="NCBI Taxonomy" id="8262"/>
    <lineage>
        <taxon>Eukaryota</taxon>
        <taxon>Metazoa</taxon>
        <taxon>Chordata</taxon>
        <taxon>Craniata</taxon>
        <taxon>Vertebrata</taxon>
        <taxon>Euteleostomi</taxon>
        <taxon>Actinopterygii</taxon>
        <taxon>Neopterygii</taxon>
        <taxon>Teleostei</taxon>
        <taxon>Neoteleostei</taxon>
        <taxon>Acanthomorphata</taxon>
        <taxon>Carangaria</taxon>
        <taxon>Pleuronectiformes</taxon>
        <taxon>Pleuronectoidei</taxon>
        <taxon>Pleuronectidae</taxon>
        <taxon>Pleuronectes</taxon>
    </lineage>
</organism>
<dbReference type="EMBL" id="CADEAL010000657">
    <property type="protein sequence ID" value="CAB1423439.1"/>
    <property type="molecule type" value="Genomic_DNA"/>
</dbReference>
<proteinExistence type="predicted"/>
<feature type="region of interest" description="Disordered" evidence="1">
    <location>
        <begin position="208"/>
        <end position="268"/>
    </location>
</feature>
<evidence type="ECO:0000313" key="2">
    <source>
        <dbReference type="EMBL" id="CAB1423439.1"/>
    </source>
</evidence>
<dbReference type="AlphaFoldDB" id="A0A9N7YGJ5"/>
<evidence type="ECO:0000256" key="1">
    <source>
        <dbReference type="SAM" id="MobiDB-lite"/>
    </source>
</evidence>
<sequence length="268" mass="29337">MERSVGGRTPAVALGHCNLIWPHCPGTPRTLPRPTWQTKTPDHPQTTLHHRLLLGTPAFIRAHINIAGAGEWEGVTRSTTSTRSEFQERVVTWSKGKAGKQKNLQPAELLKPGLYGPNMWRSNSFAAKPDSSGSRQFDVLRSREWESELQTFPRIPTSHMPLSPSLHEQHRSPLSSLLSFLFSTTSSQPPAARIDHGSSSCVGNMTLRPQPVAADGKKHNKRSARGERGGSAVITSWLGGSVAQPEPSSLRDSDLKEQGPLTVGRMQP</sequence>
<gene>
    <name evidence="2" type="ORF">PLEPLA_LOCUS11359</name>
</gene>
<comment type="caution">
    <text evidence="2">The sequence shown here is derived from an EMBL/GenBank/DDBJ whole genome shotgun (WGS) entry which is preliminary data.</text>
</comment>